<name>A0A5C3QFT4_9AGAR</name>
<dbReference type="Pfam" id="PF01733">
    <property type="entry name" value="Nucleoside_tran"/>
    <property type="match status" value="1"/>
</dbReference>
<dbReference type="OrthoDB" id="10261753at2759"/>
<dbReference type="GO" id="GO:0005886">
    <property type="term" value="C:plasma membrane"/>
    <property type="evidence" value="ECO:0007669"/>
    <property type="project" value="TreeGrafter"/>
</dbReference>
<dbReference type="GO" id="GO:0015205">
    <property type="term" value="F:nucleobase transmembrane transporter activity"/>
    <property type="evidence" value="ECO:0007669"/>
    <property type="project" value="TreeGrafter"/>
</dbReference>
<organism evidence="9 10">
    <name type="scientific">Pterulicium gracile</name>
    <dbReference type="NCBI Taxonomy" id="1884261"/>
    <lineage>
        <taxon>Eukaryota</taxon>
        <taxon>Fungi</taxon>
        <taxon>Dikarya</taxon>
        <taxon>Basidiomycota</taxon>
        <taxon>Agaricomycotina</taxon>
        <taxon>Agaricomycetes</taxon>
        <taxon>Agaricomycetidae</taxon>
        <taxon>Agaricales</taxon>
        <taxon>Pleurotineae</taxon>
        <taxon>Pterulaceae</taxon>
        <taxon>Pterulicium</taxon>
    </lineage>
</organism>
<feature type="transmembrane region" description="Helical" evidence="8">
    <location>
        <begin position="417"/>
        <end position="441"/>
    </location>
</feature>
<evidence type="ECO:0000313" key="9">
    <source>
        <dbReference type="EMBL" id="TFL00582.1"/>
    </source>
</evidence>
<dbReference type="PANTHER" id="PTHR10332">
    <property type="entry name" value="EQUILIBRATIVE NUCLEOSIDE TRANSPORTER"/>
    <property type="match status" value="1"/>
</dbReference>
<feature type="transmembrane region" description="Helical" evidence="8">
    <location>
        <begin position="237"/>
        <end position="259"/>
    </location>
</feature>
<dbReference type="PANTHER" id="PTHR10332:SF88">
    <property type="entry name" value="EQUILIBRATIVE NUCLEOSIDE TRANSPORTER 1, ISOFORM A"/>
    <property type="match status" value="1"/>
</dbReference>
<comment type="similarity">
    <text evidence="2">Belongs to the SLC29A/ENT transporter (TC 2.A.57) family.</text>
</comment>
<protein>
    <submittedName>
        <fullName evidence="9">Nucleoside transporter-domain-containing protein</fullName>
    </submittedName>
</protein>
<keyword evidence="5 8" id="KW-1133">Transmembrane helix</keyword>
<dbReference type="InterPro" id="IPR002259">
    <property type="entry name" value="Eqnu_transpt"/>
</dbReference>
<feature type="transmembrane region" description="Helical" evidence="8">
    <location>
        <begin position="382"/>
        <end position="405"/>
    </location>
</feature>
<dbReference type="EMBL" id="ML178828">
    <property type="protein sequence ID" value="TFL00582.1"/>
    <property type="molecule type" value="Genomic_DNA"/>
</dbReference>
<feature type="transmembrane region" description="Helical" evidence="8">
    <location>
        <begin position="197"/>
        <end position="217"/>
    </location>
</feature>
<sequence>MSASSSSRGKASGAAYHALPVAPAINPEADSGDLEDSGILGSEPEPHHHPEVELDAKILWILFALGCAVLLPWNVIITAMPYFLSQLQDSPYRGSFGSYVTTSFTVANFAVLAFATVTSKQASQSRRITLSSLLIALLTLFLTLTTFLTLTPTLFFFLTLSNGILQAIFGGYLQTSVMVIGALFGPRAMQAVMSGQAAVAVIVSGVQVISSAASVWGEAPEGYDAEAVTDGKAEAAAAFKFFGLSTVFMLGTVGAYVWLRGMPAYKKAVEPMESRARFGRGEDRDEETEGLVGGRRGTKKNDDKAQIVRVAKANWLAEAAVAWVFIVTLAVFPTITVTITPTNPDTHPLLFSAIHFFVFNVGDFVGRYSCSFPIFHIWSQKKLLLISLARTLFIPLFLMCNVQGGDPTKPALINSDFLFMTILLACGLTTGYVSTMCIVSASSEEHNKKLQGREDVDVAATVASFFLVGGLAVGSAASFLVRYWICGCNPFQS</sequence>
<dbReference type="GO" id="GO:0000329">
    <property type="term" value="C:fungal-type vacuole membrane"/>
    <property type="evidence" value="ECO:0007669"/>
    <property type="project" value="TreeGrafter"/>
</dbReference>
<evidence type="ECO:0000256" key="6">
    <source>
        <dbReference type="ARBA" id="ARBA00023136"/>
    </source>
</evidence>
<evidence type="ECO:0000256" key="7">
    <source>
        <dbReference type="SAM" id="MobiDB-lite"/>
    </source>
</evidence>
<keyword evidence="4 8" id="KW-0812">Transmembrane</keyword>
<feature type="transmembrane region" description="Helical" evidence="8">
    <location>
        <begin position="462"/>
        <end position="485"/>
    </location>
</feature>
<evidence type="ECO:0000256" key="8">
    <source>
        <dbReference type="SAM" id="Phobius"/>
    </source>
</evidence>
<dbReference type="InterPro" id="IPR036259">
    <property type="entry name" value="MFS_trans_sf"/>
</dbReference>
<feature type="transmembrane region" description="Helical" evidence="8">
    <location>
        <begin position="58"/>
        <end position="84"/>
    </location>
</feature>
<keyword evidence="3" id="KW-0813">Transport</keyword>
<dbReference type="GO" id="GO:0034257">
    <property type="term" value="F:nicotinamide riboside transmembrane transporter activity"/>
    <property type="evidence" value="ECO:0007669"/>
    <property type="project" value="TreeGrafter"/>
</dbReference>
<feature type="transmembrane region" description="Helical" evidence="8">
    <location>
        <begin position="315"/>
        <end position="337"/>
    </location>
</feature>
<dbReference type="PIRSF" id="PIRSF016379">
    <property type="entry name" value="ENT"/>
    <property type="match status" value="1"/>
</dbReference>
<dbReference type="Proteomes" id="UP000305067">
    <property type="component" value="Unassembled WGS sequence"/>
</dbReference>
<evidence type="ECO:0000256" key="3">
    <source>
        <dbReference type="ARBA" id="ARBA00022448"/>
    </source>
</evidence>
<proteinExistence type="inferred from homology"/>
<evidence type="ECO:0000256" key="5">
    <source>
        <dbReference type="ARBA" id="ARBA00022989"/>
    </source>
</evidence>
<feature type="transmembrane region" description="Helical" evidence="8">
    <location>
        <begin position="164"/>
        <end position="185"/>
    </location>
</feature>
<keyword evidence="6 8" id="KW-0472">Membrane</keyword>
<evidence type="ECO:0000256" key="4">
    <source>
        <dbReference type="ARBA" id="ARBA00022692"/>
    </source>
</evidence>
<feature type="transmembrane region" description="Helical" evidence="8">
    <location>
        <begin position="349"/>
        <end position="370"/>
    </location>
</feature>
<evidence type="ECO:0000313" key="10">
    <source>
        <dbReference type="Proteomes" id="UP000305067"/>
    </source>
</evidence>
<reference evidence="9 10" key="1">
    <citation type="journal article" date="2019" name="Nat. Ecol. Evol.">
        <title>Megaphylogeny resolves global patterns of mushroom evolution.</title>
        <authorList>
            <person name="Varga T."/>
            <person name="Krizsan K."/>
            <person name="Foldi C."/>
            <person name="Dima B."/>
            <person name="Sanchez-Garcia M."/>
            <person name="Sanchez-Ramirez S."/>
            <person name="Szollosi G.J."/>
            <person name="Szarkandi J.G."/>
            <person name="Papp V."/>
            <person name="Albert L."/>
            <person name="Andreopoulos W."/>
            <person name="Angelini C."/>
            <person name="Antonin V."/>
            <person name="Barry K.W."/>
            <person name="Bougher N.L."/>
            <person name="Buchanan P."/>
            <person name="Buyck B."/>
            <person name="Bense V."/>
            <person name="Catcheside P."/>
            <person name="Chovatia M."/>
            <person name="Cooper J."/>
            <person name="Damon W."/>
            <person name="Desjardin D."/>
            <person name="Finy P."/>
            <person name="Geml J."/>
            <person name="Haridas S."/>
            <person name="Hughes K."/>
            <person name="Justo A."/>
            <person name="Karasinski D."/>
            <person name="Kautmanova I."/>
            <person name="Kiss B."/>
            <person name="Kocsube S."/>
            <person name="Kotiranta H."/>
            <person name="LaButti K.M."/>
            <person name="Lechner B.E."/>
            <person name="Liimatainen K."/>
            <person name="Lipzen A."/>
            <person name="Lukacs Z."/>
            <person name="Mihaltcheva S."/>
            <person name="Morgado L.N."/>
            <person name="Niskanen T."/>
            <person name="Noordeloos M.E."/>
            <person name="Ohm R.A."/>
            <person name="Ortiz-Santana B."/>
            <person name="Ovrebo C."/>
            <person name="Racz N."/>
            <person name="Riley R."/>
            <person name="Savchenko A."/>
            <person name="Shiryaev A."/>
            <person name="Soop K."/>
            <person name="Spirin V."/>
            <person name="Szebenyi C."/>
            <person name="Tomsovsky M."/>
            <person name="Tulloss R.E."/>
            <person name="Uehling J."/>
            <person name="Grigoriev I.V."/>
            <person name="Vagvolgyi C."/>
            <person name="Papp T."/>
            <person name="Martin F.M."/>
            <person name="Miettinen O."/>
            <person name="Hibbett D.S."/>
            <person name="Nagy L.G."/>
        </authorList>
    </citation>
    <scope>NUCLEOTIDE SEQUENCE [LARGE SCALE GENOMIC DNA]</scope>
    <source>
        <strain evidence="9 10">CBS 309.79</strain>
    </source>
</reference>
<feature type="region of interest" description="Disordered" evidence="7">
    <location>
        <begin position="276"/>
        <end position="299"/>
    </location>
</feature>
<keyword evidence="10" id="KW-1185">Reference proteome</keyword>
<feature type="transmembrane region" description="Helical" evidence="8">
    <location>
        <begin position="130"/>
        <end position="158"/>
    </location>
</feature>
<dbReference type="PRINTS" id="PR01130">
    <property type="entry name" value="DERENTRNSPRT"/>
</dbReference>
<evidence type="ECO:0000256" key="1">
    <source>
        <dbReference type="ARBA" id="ARBA00004141"/>
    </source>
</evidence>
<dbReference type="STRING" id="1884261.A0A5C3QFT4"/>
<evidence type="ECO:0000256" key="2">
    <source>
        <dbReference type="ARBA" id="ARBA00007965"/>
    </source>
</evidence>
<accession>A0A5C3QFT4</accession>
<dbReference type="AlphaFoldDB" id="A0A5C3QFT4"/>
<dbReference type="SUPFAM" id="SSF103473">
    <property type="entry name" value="MFS general substrate transporter"/>
    <property type="match status" value="1"/>
</dbReference>
<feature type="transmembrane region" description="Helical" evidence="8">
    <location>
        <begin position="96"/>
        <end position="118"/>
    </location>
</feature>
<gene>
    <name evidence="9" type="ORF">BDV98DRAFT_508683</name>
</gene>
<comment type="subcellular location">
    <subcellularLocation>
        <location evidence="1">Membrane</location>
        <topology evidence="1">Multi-pass membrane protein</topology>
    </subcellularLocation>
</comment>